<evidence type="ECO:0000259" key="3">
    <source>
        <dbReference type="Pfam" id="PF01814"/>
    </source>
</evidence>
<keyword evidence="2" id="KW-0812">Transmembrane</keyword>
<dbReference type="PANTHER" id="PTHR35585">
    <property type="entry name" value="HHE DOMAIN PROTEIN (AFU_ORTHOLOGUE AFUA_4G00730)"/>
    <property type="match status" value="1"/>
</dbReference>
<feature type="region of interest" description="Disordered" evidence="1">
    <location>
        <begin position="1"/>
        <end position="20"/>
    </location>
</feature>
<dbReference type="InterPro" id="IPR012312">
    <property type="entry name" value="Hemerythrin-like"/>
</dbReference>
<evidence type="ECO:0000313" key="5">
    <source>
        <dbReference type="Proteomes" id="UP000298111"/>
    </source>
</evidence>
<dbReference type="RefSeq" id="WP_135567623.1">
    <property type="nucleotide sequence ID" value="NZ_CP103060.1"/>
</dbReference>
<protein>
    <submittedName>
        <fullName evidence="4">Hemerythrin domain-containing protein</fullName>
    </submittedName>
</protein>
<reference evidence="4 5" key="1">
    <citation type="submission" date="2018-10" db="EMBL/GenBank/DDBJ databases">
        <title>Isolation of pseudouridimycin from Streptomyces albus DSM 40763.</title>
        <authorList>
            <person name="Rosenqvist P."/>
            <person name="Metsae-Ketelae M."/>
            <person name="Virta P."/>
        </authorList>
    </citation>
    <scope>NUCLEOTIDE SEQUENCE [LARGE SCALE GENOMIC DNA]</scope>
    <source>
        <strain evidence="4 5">DSM 40763</strain>
    </source>
</reference>
<name>A0A8H1L633_9ACTN</name>
<keyword evidence="2" id="KW-1133">Transmembrane helix</keyword>
<dbReference type="Gene3D" id="1.20.120.520">
    <property type="entry name" value="nmb1532 protein domain like"/>
    <property type="match status" value="1"/>
</dbReference>
<dbReference type="EMBL" id="RCIY01000095">
    <property type="protein sequence ID" value="TGG77294.1"/>
    <property type="molecule type" value="Genomic_DNA"/>
</dbReference>
<proteinExistence type="predicted"/>
<comment type="caution">
    <text evidence="4">The sequence shown here is derived from an EMBL/GenBank/DDBJ whole genome shotgun (WGS) entry which is preliminary data.</text>
</comment>
<feature type="transmembrane region" description="Helical" evidence="2">
    <location>
        <begin position="198"/>
        <end position="219"/>
    </location>
</feature>
<evidence type="ECO:0000256" key="1">
    <source>
        <dbReference type="SAM" id="MobiDB-lite"/>
    </source>
</evidence>
<evidence type="ECO:0000256" key="2">
    <source>
        <dbReference type="SAM" id="Phobius"/>
    </source>
</evidence>
<dbReference type="Pfam" id="PF01814">
    <property type="entry name" value="Hemerythrin"/>
    <property type="match status" value="1"/>
</dbReference>
<dbReference type="AlphaFoldDB" id="A0A8H1L633"/>
<evidence type="ECO:0000313" key="4">
    <source>
        <dbReference type="EMBL" id="TGG77294.1"/>
    </source>
</evidence>
<feature type="domain" description="Hemerythrin-like" evidence="3">
    <location>
        <begin position="22"/>
        <end position="135"/>
    </location>
</feature>
<sequence length="227" mass="24770">MVRSLAEQSTDELGGPGSVLARQRRDHARLDRLMDRYWSAAGDEGGTVMRDIVQLVFSHAFAEETVLWPAVRRLVPGGEELTAEIEAEHQQINELIARFERTDPDDPGRPRLVAEAFALIRQDIRDEEDRVLPRLQEVLDDAHLARLGAAWEAARLTAPTHPHPAVPRRPPGNVLAGVPLSAYDRTRDVLSPGRRSPVWSFVLAAAAAAAAGGAAAGALRGRAARRP</sequence>
<dbReference type="GeneID" id="75183424"/>
<dbReference type="PANTHER" id="PTHR35585:SF1">
    <property type="entry name" value="HHE DOMAIN PROTEIN (AFU_ORTHOLOGUE AFUA_4G00730)"/>
    <property type="match status" value="1"/>
</dbReference>
<organism evidence="4 5">
    <name type="scientific">Streptomyces albus</name>
    <dbReference type="NCBI Taxonomy" id="1888"/>
    <lineage>
        <taxon>Bacteria</taxon>
        <taxon>Bacillati</taxon>
        <taxon>Actinomycetota</taxon>
        <taxon>Actinomycetes</taxon>
        <taxon>Kitasatosporales</taxon>
        <taxon>Streptomycetaceae</taxon>
        <taxon>Streptomyces</taxon>
    </lineage>
</organism>
<dbReference type="Proteomes" id="UP000298111">
    <property type="component" value="Unassembled WGS sequence"/>
</dbReference>
<keyword evidence="2" id="KW-0472">Membrane</keyword>
<gene>
    <name evidence="4" type="ORF">D8771_27720</name>
</gene>
<accession>A0A8H1L633</accession>